<dbReference type="PANTHER" id="PTHR46586">
    <property type="entry name" value="ANKYRIN REPEAT-CONTAINING PROTEIN"/>
    <property type="match status" value="1"/>
</dbReference>
<name>A0A2U7UEB1_9VIRU</name>
<organism evidence="2">
    <name type="scientific">Pandoravirus macleodensis</name>
    <dbReference type="NCBI Taxonomy" id="2107707"/>
    <lineage>
        <taxon>Viruses</taxon>
        <taxon>Pandoravirus</taxon>
    </lineage>
</organism>
<dbReference type="KEGG" id="vg:36841256"/>
<dbReference type="Proteomes" id="UP000249758">
    <property type="component" value="Segment"/>
</dbReference>
<evidence type="ECO:0000259" key="1">
    <source>
        <dbReference type="Pfam" id="PF12937"/>
    </source>
</evidence>
<dbReference type="Pfam" id="PF12937">
    <property type="entry name" value="F-box-like"/>
    <property type="match status" value="1"/>
</dbReference>
<dbReference type="InterPro" id="IPR036047">
    <property type="entry name" value="F-box-like_dom_sf"/>
</dbReference>
<feature type="domain" description="F-box" evidence="1">
    <location>
        <begin position="2"/>
        <end position="45"/>
    </location>
</feature>
<reference evidence="2" key="1">
    <citation type="journal article" date="2018" name="Nat. Commun.">
        <title>Diversity and evolution of the emerging Pandoraviridae family.</title>
        <authorList>
            <person name="Legendre M."/>
            <person name="Fabre E."/>
            <person name="Poirot O."/>
            <person name="Jeudy S."/>
            <person name="Lartigue A."/>
            <person name="Alempic J.M."/>
            <person name="Beucher L."/>
            <person name="Philippe N."/>
            <person name="Bertaux L."/>
            <person name="Christo-Foroux E."/>
            <person name="Labadie K."/>
            <person name="Coute Y."/>
            <person name="Abergel C."/>
            <person name="Claverie J.M."/>
        </authorList>
    </citation>
    <scope>NUCLEOTIDE SEQUENCE [LARGE SCALE GENOMIC DNA]</scope>
    <source>
        <strain evidence="2">Macleodensis</strain>
    </source>
</reference>
<gene>
    <name evidence="2" type="ORF">pmac_cds_113</name>
</gene>
<accession>A0A2U7UEB1</accession>
<sequence>MEVLPNEILASIMHFLPCAIVRRCASQVCARWRAVALDERAVGRRSCLVSNRAGWLSRCDRAARAGHVDCLAHARENGARWSEATCEIAASEGHRDALVYAHRHGCRWDEHACSAAAGAGALDCLRYLHENGCPWDETTCVEAARFGRLTCLEYACAQGCPTSRSVGRTALFYGQLDCARFAHIQGWLDLRACEHAARGGSLSCLAWAHSCGFPLDNTVCLAAAYANSLDCVIYVVEHGGTLHKDALRAAIQQNSLEMVRYMLDHTFPYENDTCIQEAAAHASRGVMSILLDAGFTVVPRALLEAAISDNVGVLAEIRQRTLDGGGAGVCLAAASAKSERTLAFAIESGWPWGGPSTCEAAIDSGNMGIIQLAHNHGCHCKAWTKRFAPRRRRRLVVRNAPHRQQSHANTRK</sequence>
<dbReference type="InterPro" id="IPR036770">
    <property type="entry name" value="Ankyrin_rpt-contain_sf"/>
</dbReference>
<evidence type="ECO:0000313" key="2">
    <source>
        <dbReference type="EMBL" id="AVK76801.1"/>
    </source>
</evidence>
<dbReference type="InterPro" id="IPR001810">
    <property type="entry name" value="F-box_dom"/>
</dbReference>
<dbReference type="RefSeq" id="YP_009480797.1">
    <property type="nucleotide sequence ID" value="NC_037665.1"/>
</dbReference>
<protein>
    <submittedName>
        <fullName evidence="2">Ankyrin repeat domain containing protein</fullName>
    </submittedName>
</protein>
<dbReference type="SUPFAM" id="SSF81383">
    <property type="entry name" value="F-box domain"/>
    <property type="match status" value="1"/>
</dbReference>
<dbReference type="PANTHER" id="PTHR46586:SF3">
    <property type="entry name" value="ANKYRIN REPEAT-CONTAINING PROTEIN"/>
    <property type="match status" value="1"/>
</dbReference>
<proteinExistence type="predicted"/>
<dbReference type="SUPFAM" id="SSF48403">
    <property type="entry name" value="Ankyrin repeat"/>
    <property type="match status" value="1"/>
</dbReference>
<dbReference type="GeneID" id="36841256"/>
<dbReference type="Gene3D" id="1.25.40.20">
    <property type="entry name" value="Ankyrin repeat-containing domain"/>
    <property type="match status" value="1"/>
</dbReference>
<dbReference type="InterPro" id="IPR052050">
    <property type="entry name" value="SecEffector_AnkRepeat"/>
</dbReference>
<dbReference type="Gene3D" id="1.20.1280.50">
    <property type="match status" value="1"/>
</dbReference>
<dbReference type="EMBL" id="MG011691">
    <property type="protein sequence ID" value="AVK76801.1"/>
    <property type="molecule type" value="Genomic_DNA"/>
</dbReference>